<keyword evidence="3" id="KW-1185">Reference proteome</keyword>
<evidence type="ECO:0008006" key="4">
    <source>
        <dbReference type="Google" id="ProtNLM"/>
    </source>
</evidence>
<dbReference type="InterPro" id="IPR044053">
    <property type="entry name" value="AsaB-like"/>
</dbReference>
<evidence type="ECO:0000313" key="2">
    <source>
        <dbReference type="EMBL" id="KAK0657053.1"/>
    </source>
</evidence>
<dbReference type="Proteomes" id="UP001174936">
    <property type="component" value="Unassembled WGS sequence"/>
</dbReference>
<dbReference type="NCBIfam" id="NF041278">
    <property type="entry name" value="CmcJ_NvfI_EfuI"/>
    <property type="match status" value="1"/>
</dbReference>
<dbReference type="AlphaFoldDB" id="A0AA40D1F6"/>
<organism evidence="2 3">
    <name type="scientific">Cercophora newfieldiana</name>
    <dbReference type="NCBI Taxonomy" id="92897"/>
    <lineage>
        <taxon>Eukaryota</taxon>
        <taxon>Fungi</taxon>
        <taxon>Dikarya</taxon>
        <taxon>Ascomycota</taxon>
        <taxon>Pezizomycotina</taxon>
        <taxon>Sordariomycetes</taxon>
        <taxon>Sordariomycetidae</taxon>
        <taxon>Sordariales</taxon>
        <taxon>Lasiosphaeriaceae</taxon>
        <taxon>Cercophora</taxon>
    </lineage>
</organism>
<sequence length="276" mass="31506">MGTEQHNLTTTVNYYLDPEDGSLPTPVYVGSTQVTNERLMIPTAVIVTDVTGAEGSFTLDSHGFAFHTHASNEKEFHDEKLLRAEYYPECEELLRSFTGASRVVAFDHKVRRGPAHWHKLGENNSASRGPLRNAHVDQSYDGALIRLREVFSAGEAEELQKRRWQIINVWRPIRTIRKDPLAVADATSVAERDLVAASIIYASCGRRVESWTVKANPEHRWYFKYAMRPDEVALIKCFDSDEAVPARRVPHCAVEDPDEREAEWRQSVEVRCMLFY</sequence>
<reference evidence="2" key="1">
    <citation type="submission" date="2023-06" db="EMBL/GenBank/DDBJ databases">
        <title>Genome-scale phylogeny and comparative genomics of the fungal order Sordariales.</title>
        <authorList>
            <consortium name="Lawrence Berkeley National Laboratory"/>
            <person name="Hensen N."/>
            <person name="Bonometti L."/>
            <person name="Westerberg I."/>
            <person name="Brannstrom I.O."/>
            <person name="Guillou S."/>
            <person name="Cros-Aarteil S."/>
            <person name="Calhoun S."/>
            <person name="Haridas S."/>
            <person name="Kuo A."/>
            <person name="Mondo S."/>
            <person name="Pangilinan J."/>
            <person name="Riley R."/>
            <person name="Labutti K."/>
            <person name="Andreopoulos B."/>
            <person name="Lipzen A."/>
            <person name="Chen C."/>
            <person name="Yanf M."/>
            <person name="Daum C."/>
            <person name="Ng V."/>
            <person name="Clum A."/>
            <person name="Steindorff A."/>
            <person name="Ohm R."/>
            <person name="Martin F."/>
            <person name="Silar P."/>
            <person name="Natvig D."/>
            <person name="Lalanne C."/>
            <person name="Gautier V."/>
            <person name="Ament-Velasquez S.L."/>
            <person name="Kruys A."/>
            <person name="Hutchinson M.I."/>
            <person name="Powell A.J."/>
            <person name="Barry K."/>
            <person name="Miller A.N."/>
            <person name="Grigoriev I.V."/>
            <person name="Debuchy R."/>
            <person name="Gladieux P."/>
            <person name="Thoren M.H."/>
            <person name="Johannesson H."/>
        </authorList>
    </citation>
    <scope>NUCLEOTIDE SEQUENCE</scope>
    <source>
        <strain evidence="2">SMH2532-1</strain>
    </source>
</reference>
<name>A0AA40D1F6_9PEZI</name>
<protein>
    <recommendedName>
        <fullName evidence="4">Methyltransferase</fullName>
    </recommendedName>
</protein>
<comment type="caution">
    <text evidence="2">The sequence shown here is derived from an EMBL/GenBank/DDBJ whole genome shotgun (WGS) entry which is preliminary data.</text>
</comment>
<dbReference type="PANTHER" id="PTHR34598:SF3">
    <property type="entry name" value="OXIDOREDUCTASE AN1597"/>
    <property type="match status" value="1"/>
</dbReference>
<comment type="similarity">
    <text evidence="1">Belongs to the asaB hydroxylase/desaturase family.</text>
</comment>
<dbReference type="GO" id="GO:0016491">
    <property type="term" value="F:oxidoreductase activity"/>
    <property type="evidence" value="ECO:0007669"/>
    <property type="project" value="InterPro"/>
</dbReference>
<evidence type="ECO:0000256" key="1">
    <source>
        <dbReference type="ARBA" id="ARBA00023604"/>
    </source>
</evidence>
<accession>A0AA40D1F6</accession>
<evidence type="ECO:0000313" key="3">
    <source>
        <dbReference type="Proteomes" id="UP001174936"/>
    </source>
</evidence>
<dbReference type="EMBL" id="JAULSV010000001">
    <property type="protein sequence ID" value="KAK0657053.1"/>
    <property type="molecule type" value="Genomic_DNA"/>
</dbReference>
<proteinExistence type="inferred from homology"/>
<dbReference type="PANTHER" id="PTHR34598">
    <property type="entry name" value="BLL6449 PROTEIN"/>
    <property type="match status" value="1"/>
</dbReference>
<gene>
    <name evidence="2" type="ORF">B0T16DRAFT_51041</name>
</gene>